<evidence type="ECO:0000313" key="4">
    <source>
        <dbReference type="Proteomes" id="UP001145742"/>
    </source>
</evidence>
<reference evidence="3" key="1">
    <citation type="submission" date="2019-10" db="EMBL/GenBank/DDBJ databases">
        <authorList>
            <person name="Soares A.E.R."/>
            <person name="Aleixo A."/>
            <person name="Schneider P."/>
            <person name="Miyaki C.Y."/>
            <person name="Schneider M.P."/>
            <person name="Mello C."/>
            <person name="Vasconcelos A.T.R."/>
        </authorList>
    </citation>
    <scope>NUCLEOTIDE SEQUENCE</scope>
    <source>
        <tissue evidence="3">Muscle</tissue>
    </source>
</reference>
<dbReference type="Pfam" id="PF00078">
    <property type="entry name" value="RVT_1"/>
    <property type="match status" value="1"/>
</dbReference>
<feature type="region of interest" description="Disordered" evidence="1">
    <location>
        <begin position="1"/>
        <end position="23"/>
    </location>
</feature>
<comment type="caution">
    <text evidence="3">The sequence shown here is derived from an EMBL/GenBank/DDBJ whole genome shotgun (WGS) entry which is preliminary data.</text>
</comment>
<dbReference type="Proteomes" id="UP001145742">
    <property type="component" value="Unassembled WGS sequence"/>
</dbReference>
<keyword evidence="4" id="KW-1185">Reference proteome</keyword>
<dbReference type="InterPro" id="IPR000477">
    <property type="entry name" value="RT_dom"/>
</dbReference>
<sequence>MESMARNKHSCDSAEGWHSNGITEAGNEGQAEIGLMGPWETSCLTKEVPDDWRLANVMVIHKKVWKEDPGNCRLVSLTSVPDKLMEQIILSAITRHLQDIQRIRHSQHGFRKGKSCLTNLVNFYDQVTCLVDEGKAVDVAYLDFSKAFDTVSPGILLENLSAHGLDSVLFAGLGTVWMAGPRAWW</sequence>
<name>A0ABQ9D9U6_9PASS</name>
<feature type="domain" description="Reverse transcriptase" evidence="2">
    <location>
        <begin position="66"/>
        <end position="167"/>
    </location>
</feature>
<proteinExistence type="predicted"/>
<dbReference type="InterPro" id="IPR043502">
    <property type="entry name" value="DNA/RNA_pol_sf"/>
</dbReference>
<dbReference type="SUPFAM" id="SSF56672">
    <property type="entry name" value="DNA/RNA polymerases"/>
    <property type="match status" value="1"/>
</dbReference>
<gene>
    <name evidence="3" type="ORF">WISP_63341</name>
</gene>
<evidence type="ECO:0000259" key="2">
    <source>
        <dbReference type="Pfam" id="PF00078"/>
    </source>
</evidence>
<organism evidence="3 4">
    <name type="scientific">Willisornis vidua</name>
    <name type="common">Xingu scale-backed antbird</name>
    <dbReference type="NCBI Taxonomy" id="1566151"/>
    <lineage>
        <taxon>Eukaryota</taxon>
        <taxon>Metazoa</taxon>
        <taxon>Chordata</taxon>
        <taxon>Craniata</taxon>
        <taxon>Vertebrata</taxon>
        <taxon>Euteleostomi</taxon>
        <taxon>Archelosauria</taxon>
        <taxon>Archosauria</taxon>
        <taxon>Dinosauria</taxon>
        <taxon>Saurischia</taxon>
        <taxon>Theropoda</taxon>
        <taxon>Coelurosauria</taxon>
        <taxon>Aves</taxon>
        <taxon>Neognathae</taxon>
        <taxon>Neoaves</taxon>
        <taxon>Telluraves</taxon>
        <taxon>Australaves</taxon>
        <taxon>Passeriformes</taxon>
        <taxon>Thamnophilidae</taxon>
        <taxon>Willisornis</taxon>
    </lineage>
</organism>
<protein>
    <submittedName>
        <fullName evidence="3">RNA-directed DNA polymerase from mobile element jockey-like protein</fullName>
    </submittedName>
</protein>
<dbReference type="PANTHER" id="PTHR33332">
    <property type="entry name" value="REVERSE TRANSCRIPTASE DOMAIN-CONTAINING PROTEIN"/>
    <property type="match status" value="1"/>
</dbReference>
<dbReference type="EMBL" id="WHWB01033747">
    <property type="protein sequence ID" value="KAJ7417662.1"/>
    <property type="molecule type" value="Genomic_DNA"/>
</dbReference>
<evidence type="ECO:0000313" key="3">
    <source>
        <dbReference type="EMBL" id="KAJ7417662.1"/>
    </source>
</evidence>
<evidence type="ECO:0000256" key="1">
    <source>
        <dbReference type="SAM" id="MobiDB-lite"/>
    </source>
</evidence>
<accession>A0ABQ9D9U6</accession>